<dbReference type="PANTHER" id="PTHR43404">
    <property type="entry name" value="LIPOPOLYSACCHARIDE CHOLINEPHOSPHOTRANSFERASE LICD"/>
    <property type="match status" value="1"/>
</dbReference>
<feature type="domain" description="LicD/FKTN/FKRP nucleotidyltransferase" evidence="1">
    <location>
        <begin position="184"/>
        <end position="231"/>
    </location>
</feature>
<dbReference type="InterPro" id="IPR052942">
    <property type="entry name" value="LPS_cholinephosphotransferase"/>
</dbReference>
<evidence type="ECO:0000259" key="1">
    <source>
        <dbReference type="Pfam" id="PF04991"/>
    </source>
</evidence>
<dbReference type="EMBL" id="JADFFM010000002">
    <property type="protein sequence ID" value="MBE9667894.1"/>
    <property type="molecule type" value="Genomic_DNA"/>
</dbReference>
<feature type="domain" description="LicD/FKTN/FKRP nucleotidyltransferase" evidence="1">
    <location>
        <begin position="36"/>
        <end position="164"/>
    </location>
</feature>
<comment type="caution">
    <text evidence="2">The sequence shown here is derived from an EMBL/GenBank/DDBJ whole genome shotgun (WGS) entry which is preliminary data.</text>
</comment>
<proteinExistence type="predicted"/>
<gene>
    <name evidence="2" type="ORF">IRJ18_16085</name>
</gene>
<accession>A0ABR9XLG5</accession>
<dbReference type="PANTHER" id="PTHR43404:SF1">
    <property type="entry name" value="MNN4P"/>
    <property type="match status" value="1"/>
</dbReference>
<reference evidence="2 3" key="1">
    <citation type="submission" date="2020-10" db="EMBL/GenBank/DDBJ databases">
        <title>Mucilaginibacter mali sp. nov., isolated from rhizosphere soil of apple orchard.</title>
        <authorList>
            <person name="Lee J.-S."/>
            <person name="Kim H.S."/>
            <person name="Kim J.-S."/>
        </authorList>
    </citation>
    <scope>NUCLEOTIDE SEQUENCE [LARGE SCALE GENOMIC DNA]</scope>
    <source>
        <strain evidence="2 3">KCTC 23157</strain>
    </source>
</reference>
<evidence type="ECO:0000313" key="3">
    <source>
        <dbReference type="Proteomes" id="UP000632774"/>
    </source>
</evidence>
<dbReference type="InterPro" id="IPR007074">
    <property type="entry name" value="LicD/FKTN/FKRP_NTP_transf"/>
</dbReference>
<sequence length="268" mass="31888">MEFNTLFPDTRLRPETRIAKCQAVMLRMLKIFDFLCNEHQIEYFLIGGSLLGAIRHQGFIPWDDDLDLGMTRANYERFVTEVVPLLPGDIFFQTTETDPKYPACDYVDAKLRDRYSRYTKNKYQYHDGLQLDIFVYDKAFIPSNFFIILQNFLLKGTNNNARRAKVLKWISRTIPNKLVYTCNYLHNWAQLTYGRFFFYKKELTPLIRVKFEDMEVTIPNGWHDSLTRQYGNYMELPPENKRTTHHIEQPEPCLPCDHKESLVWTNNI</sequence>
<keyword evidence="3" id="KW-1185">Reference proteome</keyword>
<evidence type="ECO:0000313" key="2">
    <source>
        <dbReference type="EMBL" id="MBE9667894.1"/>
    </source>
</evidence>
<organism evidence="2 3">
    <name type="scientific">Mucilaginibacter boryungensis</name>
    <dbReference type="NCBI Taxonomy" id="768480"/>
    <lineage>
        <taxon>Bacteria</taxon>
        <taxon>Pseudomonadati</taxon>
        <taxon>Bacteroidota</taxon>
        <taxon>Sphingobacteriia</taxon>
        <taxon>Sphingobacteriales</taxon>
        <taxon>Sphingobacteriaceae</taxon>
        <taxon>Mucilaginibacter</taxon>
    </lineage>
</organism>
<dbReference type="Proteomes" id="UP000632774">
    <property type="component" value="Unassembled WGS sequence"/>
</dbReference>
<dbReference type="Pfam" id="PF04991">
    <property type="entry name" value="LicD"/>
    <property type="match status" value="2"/>
</dbReference>
<name>A0ABR9XLG5_9SPHI</name>
<protein>
    <submittedName>
        <fullName evidence="2">LicD family protein</fullName>
    </submittedName>
</protein>
<dbReference type="RefSeq" id="WP_194107331.1">
    <property type="nucleotide sequence ID" value="NZ_JADFFM010000002.1"/>
</dbReference>